<name>A0AAV0V5I1_9STRA</name>
<protein>
    <submittedName>
        <fullName evidence="2">Uncharacterized protein</fullName>
    </submittedName>
</protein>
<sequence>MYPYKCLLRHFLYSKDFHGQNGNVNITSPRSHTLIQQHCRGPTTTTTLRDSIQGARFKQTLLQHEKQQLVESDRVWVRQRLILAMCAMFGLCVGAILMYAGAPDASIFKLSAREVHDRQESNGELVFAAGVRWLLLLGLLLVCDGFCY</sequence>
<evidence type="ECO:0000256" key="1">
    <source>
        <dbReference type="SAM" id="Phobius"/>
    </source>
</evidence>
<accession>A0AAV0V5I1</accession>
<gene>
    <name evidence="2" type="ORF">PDE001_LOCUS8065</name>
</gene>
<keyword evidence="1" id="KW-0812">Transmembrane</keyword>
<organism evidence="2 3">
    <name type="scientific">Peronospora destructor</name>
    <dbReference type="NCBI Taxonomy" id="86335"/>
    <lineage>
        <taxon>Eukaryota</taxon>
        <taxon>Sar</taxon>
        <taxon>Stramenopiles</taxon>
        <taxon>Oomycota</taxon>
        <taxon>Peronosporomycetes</taxon>
        <taxon>Peronosporales</taxon>
        <taxon>Peronosporaceae</taxon>
        <taxon>Peronospora</taxon>
    </lineage>
</organism>
<feature type="transmembrane region" description="Helical" evidence="1">
    <location>
        <begin position="125"/>
        <end position="147"/>
    </location>
</feature>
<reference evidence="2" key="1">
    <citation type="submission" date="2022-12" db="EMBL/GenBank/DDBJ databases">
        <authorList>
            <person name="Webb A."/>
        </authorList>
    </citation>
    <scope>NUCLEOTIDE SEQUENCE</scope>
    <source>
        <strain evidence="2">Pd1</strain>
    </source>
</reference>
<evidence type="ECO:0000313" key="2">
    <source>
        <dbReference type="EMBL" id="CAI5741999.1"/>
    </source>
</evidence>
<dbReference type="Proteomes" id="UP001162029">
    <property type="component" value="Unassembled WGS sequence"/>
</dbReference>
<keyword evidence="1" id="KW-1133">Transmembrane helix</keyword>
<proteinExistence type="predicted"/>
<evidence type="ECO:0000313" key="3">
    <source>
        <dbReference type="Proteomes" id="UP001162029"/>
    </source>
</evidence>
<feature type="transmembrane region" description="Helical" evidence="1">
    <location>
        <begin position="81"/>
        <end position="102"/>
    </location>
</feature>
<comment type="caution">
    <text evidence="2">The sequence shown here is derived from an EMBL/GenBank/DDBJ whole genome shotgun (WGS) entry which is preliminary data.</text>
</comment>
<dbReference type="EMBL" id="CANTFM010001633">
    <property type="protein sequence ID" value="CAI5741999.1"/>
    <property type="molecule type" value="Genomic_DNA"/>
</dbReference>
<dbReference type="AlphaFoldDB" id="A0AAV0V5I1"/>
<keyword evidence="1" id="KW-0472">Membrane</keyword>
<keyword evidence="3" id="KW-1185">Reference proteome</keyword>